<evidence type="ECO:0000313" key="2">
    <source>
        <dbReference type="EMBL" id="ELU45523.1"/>
    </source>
</evidence>
<organism evidence="2 3">
    <name type="scientific">Thanatephorus cucumeris (strain AG1-IA)</name>
    <name type="common">Rice sheath blight fungus</name>
    <name type="synonym">Rhizoctonia solani</name>
    <dbReference type="NCBI Taxonomy" id="983506"/>
    <lineage>
        <taxon>Eukaryota</taxon>
        <taxon>Fungi</taxon>
        <taxon>Dikarya</taxon>
        <taxon>Basidiomycota</taxon>
        <taxon>Agaricomycotina</taxon>
        <taxon>Agaricomycetes</taxon>
        <taxon>Cantharellales</taxon>
        <taxon>Ceratobasidiaceae</taxon>
        <taxon>Rhizoctonia</taxon>
        <taxon>Rhizoctonia solani AG-1</taxon>
    </lineage>
</organism>
<evidence type="ECO:0000313" key="3">
    <source>
        <dbReference type="Proteomes" id="UP000011668"/>
    </source>
</evidence>
<feature type="transmembrane region" description="Helical" evidence="1">
    <location>
        <begin position="62"/>
        <end position="80"/>
    </location>
</feature>
<sequence length="324" mass="35295">MAQSSQHGASVCSTCLSYDRVEIHSYGQSLLLDMSLGAALFCICCVHPLAKASDTKLRRARENLLVGPSIVIGYIMGGLWNRGFGRASCPRHVGHSVAETAPRVILDNTHRSVGEFATQLTGFTCTSDSQEAFVPRMAGLQHAPVSPDYVDGNLSVSVYEERYKRTVSGHLTPTVSSVLTYLCSSGSSDTRGTLSSSQVGRLYEACGHFQPMNTERFDCRNPSCVFSRSHTTPAAVSWLGLPFANDSLQVESRSFCPKALVSCDMTNLTCNACTTTKSWKYRVGQLFAPIVLYLYQFRQLESQGPIERSFSSASIGDAQSSYTT</sequence>
<gene>
    <name evidence="2" type="ORF">AG1IA_00401</name>
</gene>
<keyword evidence="3" id="KW-1185">Reference proteome</keyword>
<accession>L8X8X1</accession>
<dbReference type="Proteomes" id="UP000011668">
    <property type="component" value="Unassembled WGS sequence"/>
</dbReference>
<name>L8X8X1_THACA</name>
<comment type="caution">
    <text evidence="2">The sequence shown here is derived from an EMBL/GenBank/DDBJ whole genome shotgun (WGS) entry which is preliminary data.</text>
</comment>
<keyword evidence="1" id="KW-1133">Transmembrane helix</keyword>
<proteinExistence type="predicted"/>
<dbReference type="HOGENOM" id="CLU_858362_0_0_1"/>
<keyword evidence="1" id="KW-0472">Membrane</keyword>
<feature type="transmembrane region" description="Helical" evidence="1">
    <location>
        <begin position="30"/>
        <end position="50"/>
    </location>
</feature>
<dbReference type="EMBL" id="AFRT01000065">
    <property type="protein sequence ID" value="ELU45523.1"/>
    <property type="molecule type" value="Genomic_DNA"/>
</dbReference>
<evidence type="ECO:0000256" key="1">
    <source>
        <dbReference type="SAM" id="Phobius"/>
    </source>
</evidence>
<dbReference type="AlphaFoldDB" id="L8X8X1"/>
<protein>
    <submittedName>
        <fullName evidence="2">Uncharacterized protein</fullName>
    </submittedName>
</protein>
<reference evidence="2 3" key="1">
    <citation type="journal article" date="2013" name="Nat. Commun.">
        <title>The evolution and pathogenic mechanisms of the rice sheath blight pathogen.</title>
        <authorList>
            <person name="Zheng A."/>
            <person name="Lin R."/>
            <person name="Xu L."/>
            <person name="Qin P."/>
            <person name="Tang C."/>
            <person name="Ai P."/>
            <person name="Zhang D."/>
            <person name="Liu Y."/>
            <person name="Sun Z."/>
            <person name="Feng H."/>
            <person name="Wang Y."/>
            <person name="Chen Y."/>
            <person name="Liang X."/>
            <person name="Fu R."/>
            <person name="Li Q."/>
            <person name="Zhang J."/>
            <person name="Yu X."/>
            <person name="Xie Z."/>
            <person name="Ding L."/>
            <person name="Guan P."/>
            <person name="Tang J."/>
            <person name="Liang Y."/>
            <person name="Wang S."/>
            <person name="Deng Q."/>
            <person name="Li S."/>
            <person name="Zhu J."/>
            <person name="Wang L."/>
            <person name="Liu H."/>
            <person name="Li P."/>
        </authorList>
    </citation>
    <scope>NUCLEOTIDE SEQUENCE [LARGE SCALE GENOMIC DNA]</scope>
    <source>
        <strain evidence="3">AG-1 IA</strain>
    </source>
</reference>
<keyword evidence="1" id="KW-0812">Transmembrane</keyword>
<dbReference type="OrthoDB" id="3134980at2759"/>